<comment type="cofactor">
    <cofactor evidence="1">
        <name>[4Fe-4S] cluster</name>
        <dbReference type="ChEBI" id="CHEBI:49883"/>
    </cofactor>
</comment>
<dbReference type="PANTHER" id="PTHR30544">
    <property type="entry name" value="23S RRNA METHYLTRANSFERASE"/>
    <property type="match status" value="1"/>
</dbReference>
<dbReference type="PIRSF" id="PIRSF006004">
    <property type="entry name" value="CHP00048"/>
    <property type="match status" value="1"/>
</dbReference>
<dbReference type="InterPro" id="IPR040072">
    <property type="entry name" value="Methyltransferase_A"/>
</dbReference>
<dbReference type="Gene3D" id="3.20.20.70">
    <property type="entry name" value="Aldolase class I"/>
    <property type="match status" value="1"/>
</dbReference>
<gene>
    <name evidence="16" type="ORF">RIF29_17415</name>
</gene>
<dbReference type="EMBL" id="JAYWIO010000003">
    <property type="protein sequence ID" value="KAK7276277.1"/>
    <property type="molecule type" value="Genomic_DNA"/>
</dbReference>
<dbReference type="InterPro" id="IPR007197">
    <property type="entry name" value="rSAM"/>
</dbReference>
<keyword evidence="13" id="KW-1015">Disulfide bond</keyword>
<comment type="subcellular location">
    <subcellularLocation>
        <location evidence="2">Cytoplasm</location>
    </subcellularLocation>
</comment>
<organism evidence="16 17">
    <name type="scientific">Crotalaria pallida</name>
    <name type="common">Smooth rattlebox</name>
    <name type="synonym">Crotalaria striata</name>
    <dbReference type="NCBI Taxonomy" id="3830"/>
    <lineage>
        <taxon>Eukaryota</taxon>
        <taxon>Viridiplantae</taxon>
        <taxon>Streptophyta</taxon>
        <taxon>Embryophyta</taxon>
        <taxon>Tracheophyta</taxon>
        <taxon>Spermatophyta</taxon>
        <taxon>Magnoliopsida</taxon>
        <taxon>eudicotyledons</taxon>
        <taxon>Gunneridae</taxon>
        <taxon>Pentapetalae</taxon>
        <taxon>rosids</taxon>
        <taxon>fabids</taxon>
        <taxon>Fabales</taxon>
        <taxon>Fabaceae</taxon>
        <taxon>Papilionoideae</taxon>
        <taxon>50 kb inversion clade</taxon>
        <taxon>genistoids sensu lato</taxon>
        <taxon>core genistoids</taxon>
        <taxon>Crotalarieae</taxon>
        <taxon>Crotalaria</taxon>
    </lineage>
</organism>
<dbReference type="GO" id="GO:0008173">
    <property type="term" value="F:RNA methyltransferase activity"/>
    <property type="evidence" value="ECO:0007669"/>
    <property type="project" value="InterPro"/>
</dbReference>
<keyword evidence="9" id="KW-0819">tRNA processing</keyword>
<dbReference type="GO" id="GO:0051539">
    <property type="term" value="F:4 iron, 4 sulfur cluster binding"/>
    <property type="evidence" value="ECO:0007669"/>
    <property type="project" value="UniProtKB-KW"/>
</dbReference>
<proteinExistence type="inferred from homology"/>
<dbReference type="HAMAP" id="MF_01849">
    <property type="entry name" value="RNA_methyltr_RlmN"/>
    <property type="match status" value="1"/>
</dbReference>
<evidence type="ECO:0000256" key="4">
    <source>
        <dbReference type="ARBA" id="ARBA00022490"/>
    </source>
</evidence>
<dbReference type="InterPro" id="IPR048641">
    <property type="entry name" value="RlmN_N"/>
</dbReference>
<reference evidence="16 17" key="1">
    <citation type="submission" date="2024-01" db="EMBL/GenBank/DDBJ databases">
        <title>The genomes of 5 underutilized Papilionoideae crops provide insights into root nodulation and disease resistanc.</title>
        <authorList>
            <person name="Yuan L."/>
        </authorList>
    </citation>
    <scope>NUCLEOTIDE SEQUENCE [LARGE SCALE GENOMIC DNA]</scope>
    <source>
        <strain evidence="16">ZHUSHIDOU_FW_LH</strain>
        <tissue evidence="16">Leaf</tissue>
    </source>
</reference>
<keyword evidence="12" id="KW-0411">Iron-sulfur</keyword>
<evidence type="ECO:0000256" key="1">
    <source>
        <dbReference type="ARBA" id="ARBA00001966"/>
    </source>
</evidence>
<keyword evidence="8" id="KW-0949">S-adenosyl-L-methionine</keyword>
<dbReference type="Pfam" id="PF21016">
    <property type="entry name" value="RlmN_N"/>
    <property type="match status" value="1"/>
</dbReference>
<evidence type="ECO:0000256" key="14">
    <source>
        <dbReference type="SAM" id="MobiDB-lite"/>
    </source>
</evidence>
<keyword evidence="3" id="KW-0004">4Fe-4S</keyword>
<evidence type="ECO:0000256" key="2">
    <source>
        <dbReference type="ARBA" id="ARBA00004496"/>
    </source>
</evidence>
<dbReference type="Gene3D" id="1.10.150.530">
    <property type="match status" value="1"/>
</dbReference>
<evidence type="ECO:0000313" key="17">
    <source>
        <dbReference type="Proteomes" id="UP001372338"/>
    </source>
</evidence>
<sequence>MALLHHYSTPLARAVRPPPPTRVRPYSTTIALASAKPSSTRPSQSQQQPQVLLGLSEKELQDLALNLGQQSFRGKQLYHLIYKRKVKEIQDFIQLPKAFRNDLEESGWKVGRSPIYQTVTAADGTVKLLLKLEDNRLIETVGIPVEDDGSSVRLTACVSSQVGCPLRCSFCATGKGGFARNLRRHEIVEQVLAIEEVFNRRVTNVVFMGMGEPMLNLKAVLEAHHCLNKDVQIGQRMMTISTVGVPNTIKKLASHKLQSTLAVSLHAPNQKLRESIVPSAKAYPLSALMRDCREYVRETNRRISFEYALLAGINDSVDHAVELAELLHEWGHGYHVNLIPFNPIEGSEYRRPYRKAVQAFADALESSKITVSVRQTRGLDANAACGQLRNSFQKTPLVTDPDHLESELPNTDLAVTC</sequence>
<dbReference type="Proteomes" id="UP001372338">
    <property type="component" value="Unassembled WGS sequence"/>
</dbReference>
<feature type="domain" description="Radical SAM core" evidence="15">
    <location>
        <begin position="150"/>
        <end position="380"/>
    </location>
</feature>
<keyword evidence="6" id="KW-0489">Methyltransferase</keyword>
<evidence type="ECO:0000256" key="3">
    <source>
        <dbReference type="ARBA" id="ARBA00022485"/>
    </source>
</evidence>
<accession>A0AAN9IEI2</accession>
<keyword evidence="11" id="KW-0408">Iron</keyword>
<keyword evidence="17" id="KW-1185">Reference proteome</keyword>
<evidence type="ECO:0000256" key="10">
    <source>
        <dbReference type="ARBA" id="ARBA00022723"/>
    </source>
</evidence>
<evidence type="ECO:0000313" key="16">
    <source>
        <dbReference type="EMBL" id="KAK7276277.1"/>
    </source>
</evidence>
<dbReference type="GO" id="GO:0046872">
    <property type="term" value="F:metal ion binding"/>
    <property type="evidence" value="ECO:0007669"/>
    <property type="project" value="UniProtKB-KW"/>
</dbReference>
<comment type="caution">
    <text evidence="16">The sequence shown here is derived from an EMBL/GenBank/DDBJ whole genome shotgun (WGS) entry which is preliminary data.</text>
</comment>
<dbReference type="PROSITE" id="PS51918">
    <property type="entry name" value="RADICAL_SAM"/>
    <property type="match status" value="1"/>
</dbReference>
<evidence type="ECO:0000256" key="8">
    <source>
        <dbReference type="ARBA" id="ARBA00022691"/>
    </source>
</evidence>
<dbReference type="GO" id="GO:0030488">
    <property type="term" value="P:tRNA methylation"/>
    <property type="evidence" value="ECO:0007669"/>
    <property type="project" value="InterPro"/>
</dbReference>
<dbReference type="SUPFAM" id="SSF102114">
    <property type="entry name" value="Radical SAM enzymes"/>
    <property type="match status" value="1"/>
</dbReference>
<evidence type="ECO:0000256" key="9">
    <source>
        <dbReference type="ARBA" id="ARBA00022694"/>
    </source>
</evidence>
<dbReference type="InterPro" id="IPR058240">
    <property type="entry name" value="rSAM_sf"/>
</dbReference>
<dbReference type="InterPro" id="IPR027492">
    <property type="entry name" value="RNA_MTrfase_RlmN"/>
</dbReference>
<dbReference type="CDD" id="cd01335">
    <property type="entry name" value="Radical_SAM"/>
    <property type="match status" value="1"/>
</dbReference>
<evidence type="ECO:0000256" key="11">
    <source>
        <dbReference type="ARBA" id="ARBA00023004"/>
    </source>
</evidence>
<keyword evidence="10" id="KW-0479">Metal-binding</keyword>
<dbReference type="GO" id="GO:0070475">
    <property type="term" value="P:rRNA base methylation"/>
    <property type="evidence" value="ECO:0007669"/>
    <property type="project" value="InterPro"/>
</dbReference>
<dbReference type="InterPro" id="IPR004383">
    <property type="entry name" value="rRNA_lsu_MTrfase_RlmN/Cfr"/>
</dbReference>
<dbReference type="AlphaFoldDB" id="A0AAN9IEI2"/>
<keyword evidence="5" id="KW-0698">rRNA processing</keyword>
<dbReference type="SFLD" id="SFLDS00029">
    <property type="entry name" value="Radical_SAM"/>
    <property type="match status" value="1"/>
</dbReference>
<dbReference type="GO" id="GO:0005737">
    <property type="term" value="C:cytoplasm"/>
    <property type="evidence" value="ECO:0007669"/>
    <property type="project" value="UniProtKB-SubCell"/>
</dbReference>
<dbReference type="NCBIfam" id="TIGR00048">
    <property type="entry name" value="rRNA_mod_RlmN"/>
    <property type="match status" value="1"/>
</dbReference>
<evidence type="ECO:0000256" key="12">
    <source>
        <dbReference type="ARBA" id="ARBA00023014"/>
    </source>
</evidence>
<dbReference type="SFLD" id="SFLDG01062">
    <property type="entry name" value="methyltransferase_(Class_A)"/>
    <property type="match status" value="1"/>
</dbReference>
<keyword evidence="4" id="KW-0963">Cytoplasm</keyword>
<dbReference type="InterPro" id="IPR013785">
    <property type="entry name" value="Aldolase_TIM"/>
</dbReference>
<evidence type="ECO:0000256" key="7">
    <source>
        <dbReference type="ARBA" id="ARBA00022679"/>
    </source>
</evidence>
<feature type="region of interest" description="Disordered" evidence="14">
    <location>
        <begin position="1"/>
        <end position="22"/>
    </location>
</feature>
<name>A0AAN9IEI2_CROPI</name>
<evidence type="ECO:0000256" key="5">
    <source>
        <dbReference type="ARBA" id="ARBA00022552"/>
    </source>
</evidence>
<dbReference type="InterPro" id="IPR006638">
    <property type="entry name" value="Elp3/MiaA/NifB-like_rSAM"/>
</dbReference>
<dbReference type="SMART" id="SM00729">
    <property type="entry name" value="Elp3"/>
    <property type="match status" value="1"/>
</dbReference>
<dbReference type="Pfam" id="PF04055">
    <property type="entry name" value="Radical_SAM"/>
    <property type="match status" value="1"/>
</dbReference>
<dbReference type="FunFam" id="3.20.20.70:FF:000014">
    <property type="entry name" value="Probable dual-specificity RNA methyltransferase RlmN"/>
    <property type="match status" value="1"/>
</dbReference>
<dbReference type="SFLD" id="SFLDF00275">
    <property type="entry name" value="adenosine_C2_methyltransferase"/>
    <property type="match status" value="1"/>
</dbReference>
<evidence type="ECO:0000256" key="6">
    <source>
        <dbReference type="ARBA" id="ARBA00022603"/>
    </source>
</evidence>
<dbReference type="PANTHER" id="PTHR30544:SF5">
    <property type="entry name" value="RADICAL SAM CORE DOMAIN-CONTAINING PROTEIN"/>
    <property type="match status" value="1"/>
</dbReference>
<protein>
    <recommendedName>
        <fullName evidence="15">Radical SAM core domain-containing protein</fullName>
    </recommendedName>
</protein>
<evidence type="ECO:0000259" key="15">
    <source>
        <dbReference type="PROSITE" id="PS51918"/>
    </source>
</evidence>
<evidence type="ECO:0000256" key="13">
    <source>
        <dbReference type="ARBA" id="ARBA00023157"/>
    </source>
</evidence>
<keyword evidence="7" id="KW-0808">Transferase</keyword>